<dbReference type="SUPFAM" id="SSF53756">
    <property type="entry name" value="UDP-Glycosyltransferase/glycogen phosphorylase"/>
    <property type="match status" value="1"/>
</dbReference>
<comment type="caution">
    <text evidence="3">The sequence shown here is derived from an EMBL/GenBank/DDBJ whole genome shotgun (WGS) entry which is preliminary data.</text>
</comment>
<feature type="domain" description="Glycosyl transferase family 1" evidence="2">
    <location>
        <begin position="178"/>
        <end position="271"/>
    </location>
</feature>
<name>A0ABW3RTG3_9BACL</name>
<evidence type="ECO:0000313" key="4">
    <source>
        <dbReference type="Proteomes" id="UP001597262"/>
    </source>
</evidence>
<dbReference type="Proteomes" id="UP001597262">
    <property type="component" value="Unassembled WGS sequence"/>
</dbReference>
<protein>
    <submittedName>
        <fullName evidence="3">Glycosyltransferase</fullName>
        <ecNumber evidence="3">2.4.-.-</ecNumber>
    </submittedName>
</protein>
<evidence type="ECO:0000259" key="2">
    <source>
        <dbReference type="Pfam" id="PF00534"/>
    </source>
</evidence>
<keyword evidence="4" id="KW-1185">Reference proteome</keyword>
<dbReference type="PANTHER" id="PTHR46401:SF2">
    <property type="entry name" value="GLYCOSYLTRANSFERASE WBBK-RELATED"/>
    <property type="match status" value="1"/>
</dbReference>
<dbReference type="GO" id="GO:0016757">
    <property type="term" value="F:glycosyltransferase activity"/>
    <property type="evidence" value="ECO:0007669"/>
    <property type="project" value="UniProtKB-KW"/>
</dbReference>
<dbReference type="CDD" id="cd03801">
    <property type="entry name" value="GT4_PimA-like"/>
    <property type="match status" value="1"/>
</dbReference>
<organism evidence="3 4">
    <name type="scientific">Paenibacillus puldeungensis</name>
    <dbReference type="NCBI Taxonomy" id="696536"/>
    <lineage>
        <taxon>Bacteria</taxon>
        <taxon>Bacillati</taxon>
        <taxon>Bacillota</taxon>
        <taxon>Bacilli</taxon>
        <taxon>Bacillales</taxon>
        <taxon>Paenibacillaceae</taxon>
        <taxon>Paenibacillus</taxon>
    </lineage>
</organism>
<dbReference type="Gene3D" id="3.40.50.2000">
    <property type="entry name" value="Glycogen Phosphorylase B"/>
    <property type="match status" value="2"/>
</dbReference>
<sequence length="349" mass="40264">MTHHLFKQKGGPPLFPFRFVLDRFQKADARGPTLTPNVRAKWLSRLCPSDLKIAFAPNAGEVPMYDPDQVKLVSKDEPGWWNHYFLIRNKLENNKIGFSWGPNIDLKHPIHKTIPLVANSVYHKNKILEAWNYPTDKIHVIPNMVDPELFFPKKRKKPITIGWIGYDVDRRRIKGVEVIPYLARKFPDVQFEMVHAVKPRYLKEWLPKELPNLKMYYEVPHYKMPEIIRKWYVLISGSKSETGGTHIKEAMACGVPVIASAVGAIPEIAISQMLLPEMTLNNSLGSKYPSNWSQESLERYASALDTVLSSHKLHESLSKSAIIESKNSDPTIISTKWFEFMYMCRNHSR</sequence>
<dbReference type="InterPro" id="IPR001296">
    <property type="entry name" value="Glyco_trans_1"/>
</dbReference>
<dbReference type="EC" id="2.4.-.-" evidence="3"/>
<keyword evidence="1 3" id="KW-0808">Transferase</keyword>
<dbReference type="EMBL" id="JBHTLM010000003">
    <property type="protein sequence ID" value="MFD1175773.1"/>
    <property type="molecule type" value="Genomic_DNA"/>
</dbReference>
<dbReference type="PANTHER" id="PTHR46401">
    <property type="entry name" value="GLYCOSYLTRANSFERASE WBBK-RELATED"/>
    <property type="match status" value="1"/>
</dbReference>
<dbReference type="Pfam" id="PF00534">
    <property type="entry name" value="Glycos_transf_1"/>
    <property type="match status" value="1"/>
</dbReference>
<reference evidence="4" key="1">
    <citation type="journal article" date="2019" name="Int. J. Syst. Evol. Microbiol.">
        <title>The Global Catalogue of Microorganisms (GCM) 10K type strain sequencing project: providing services to taxonomists for standard genome sequencing and annotation.</title>
        <authorList>
            <consortium name="The Broad Institute Genomics Platform"/>
            <consortium name="The Broad Institute Genome Sequencing Center for Infectious Disease"/>
            <person name="Wu L."/>
            <person name="Ma J."/>
        </authorList>
    </citation>
    <scope>NUCLEOTIDE SEQUENCE [LARGE SCALE GENOMIC DNA]</scope>
    <source>
        <strain evidence="4">CCUG 59189</strain>
    </source>
</reference>
<accession>A0ABW3RTG3</accession>
<evidence type="ECO:0000313" key="3">
    <source>
        <dbReference type="EMBL" id="MFD1175773.1"/>
    </source>
</evidence>
<proteinExistence type="predicted"/>
<evidence type="ECO:0000256" key="1">
    <source>
        <dbReference type="ARBA" id="ARBA00022679"/>
    </source>
</evidence>
<keyword evidence="3" id="KW-0328">Glycosyltransferase</keyword>
<gene>
    <name evidence="3" type="ORF">ACFQ3W_05565</name>
</gene>